<feature type="region of interest" description="Disordered" evidence="1">
    <location>
        <begin position="1"/>
        <end position="90"/>
    </location>
</feature>
<protein>
    <submittedName>
        <fullName evidence="2">Uncharacterized protein</fullName>
    </submittedName>
</protein>
<dbReference type="AlphaFoldDB" id="A0A6A1WIB7"/>
<name>A0A6A1WIB7_9ROSI</name>
<gene>
    <name evidence="2" type="ORF">CJ030_MR2G012395</name>
</gene>
<sequence length="151" mass="16620">MTPTSLRCYRPSIERRSSPNLVNSPAPHDVVHIPPSPPPFSTTHPRGNSPPATTSRARRRVREPSSSSSPLLPSRPLGPENCDGHGMWRTGLPQTLLEGFHAETQTRYGITLWDELEDTDGSGGSSSEECYDWENFMGHHANSSGDDRDSI</sequence>
<proteinExistence type="predicted"/>
<organism evidence="2 3">
    <name type="scientific">Morella rubra</name>
    <name type="common">Chinese bayberry</name>
    <dbReference type="NCBI Taxonomy" id="262757"/>
    <lineage>
        <taxon>Eukaryota</taxon>
        <taxon>Viridiplantae</taxon>
        <taxon>Streptophyta</taxon>
        <taxon>Embryophyta</taxon>
        <taxon>Tracheophyta</taxon>
        <taxon>Spermatophyta</taxon>
        <taxon>Magnoliopsida</taxon>
        <taxon>eudicotyledons</taxon>
        <taxon>Gunneridae</taxon>
        <taxon>Pentapetalae</taxon>
        <taxon>rosids</taxon>
        <taxon>fabids</taxon>
        <taxon>Fagales</taxon>
        <taxon>Myricaceae</taxon>
        <taxon>Morella</taxon>
    </lineage>
</organism>
<dbReference type="Proteomes" id="UP000516437">
    <property type="component" value="Chromosome 2"/>
</dbReference>
<reference evidence="2 3" key="1">
    <citation type="journal article" date="2019" name="Plant Biotechnol. J.">
        <title>The red bayberry genome and genetic basis of sex determination.</title>
        <authorList>
            <person name="Jia H.M."/>
            <person name="Jia H.J."/>
            <person name="Cai Q.L."/>
            <person name="Wang Y."/>
            <person name="Zhao H.B."/>
            <person name="Yang W.F."/>
            <person name="Wang G.Y."/>
            <person name="Li Y.H."/>
            <person name="Zhan D.L."/>
            <person name="Shen Y.T."/>
            <person name="Niu Q.F."/>
            <person name="Chang L."/>
            <person name="Qiu J."/>
            <person name="Zhao L."/>
            <person name="Xie H.B."/>
            <person name="Fu W.Y."/>
            <person name="Jin J."/>
            <person name="Li X.W."/>
            <person name="Jiao Y."/>
            <person name="Zhou C.C."/>
            <person name="Tu T."/>
            <person name="Chai C.Y."/>
            <person name="Gao J.L."/>
            <person name="Fan L.J."/>
            <person name="van de Weg E."/>
            <person name="Wang J.Y."/>
            <person name="Gao Z.S."/>
        </authorList>
    </citation>
    <scope>NUCLEOTIDE SEQUENCE [LARGE SCALE GENOMIC DNA]</scope>
    <source>
        <tissue evidence="2">Leaves</tissue>
    </source>
</reference>
<evidence type="ECO:0000313" key="3">
    <source>
        <dbReference type="Proteomes" id="UP000516437"/>
    </source>
</evidence>
<feature type="compositionally biased region" description="Low complexity" evidence="1">
    <location>
        <begin position="41"/>
        <end position="55"/>
    </location>
</feature>
<dbReference type="EMBL" id="RXIC02000020">
    <property type="protein sequence ID" value="KAB1223398.1"/>
    <property type="molecule type" value="Genomic_DNA"/>
</dbReference>
<evidence type="ECO:0000313" key="2">
    <source>
        <dbReference type="EMBL" id="KAB1223398.1"/>
    </source>
</evidence>
<comment type="caution">
    <text evidence="2">The sequence shown here is derived from an EMBL/GenBank/DDBJ whole genome shotgun (WGS) entry which is preliminary data.</text>
</comment>
<evidence type="ECO:0000256" key="1">
    <source>
        <dbReference type="SAM" id="MobiDB-lite"/>
    </source>
</evidence>
<keyword evidence="3" id="KW-1185">Reference proteome</keyword>
<feature type="compositionally biased region" description="Low complexity" evidence="1">
    <location>
        <begin position="64"/>
        <end position="75"/>
    </location>
</feature>
<accession>A0A6A1WIB7</accession>